<reference evidence="2 3" key="1">
    <citation type="journal article" date="2015" name="Proc. Natl. Acad. Sci. U.S.A.">
        <title>The resurrection genome of Boea hygrometrica: A blueprint for survival of dehydration.</title>
        <authorList>
            <person name="Xiao L."/>
            <person name="Yang G."/>
            <person name="Zhang L."/>
            <person name="Yang X."/>
            <person name="Zhao S."/>
            <person name="Ji Z."/>
            <person name="Zhou Q."/>
            <person name="Hu M."/>
            <person name="Wang Y."/>
            <person name="Chen M."/>
            <person name="Xu Y."/>
            <person name="Jin H."/>
            <person name="Xiao X."/>
            <person name="Hu G."/>
            <person name="Bao F."/>
            <person name="Hu Y."/>
            <person name="Wan P."/>
            <person name="Li L."/>
            <person name="Deng X."/>
            <person name="Kuang T."/>
            <person name="Xiang C."/>
            <person name="Zhu J.K."/>
            <person name="Oliver M.J."/>
            <person name="He Y."/>
        </authorList>
    </citation>
    <scope>NUCLEOTIDE SEQUENCE [LARGE SCALE GENOMIC DNA]</scope>
    <source>
        <strain evidence="3">cv. XS01</strain>
    </source>
</reference>
<accession>A0A2Z7BPN6</accession>
<feature type="compositionally biased region" description="Low complexity" evidence="1">
    <location>
        <begin position="1"/>
        <end position="14"/>
    </location>
</feature>
<organism evidence="2 3">
    <name type="scientific">Dorcoceras hygrometricum</name>
    <dbReference type="NCBI Taxonomy" id="472368"/>
    <lineage>
        <taxon>Eukaryota</taxon>
        <taxon>Viridiplantae</taxon>
        <taxon>Streptophyta</taxon>
        <taxon>Embryophyta</taxon>
        <taxon>Tracheophyta</taxon>
        <taxon>Spermatophyta</taxon>
        <taxon>Magnoliopsida</taxon>
        <taxon>eudicotyledons</taxon>
        <taxon>Gunneridae</taxon>
        <taxon>Pentapetalae</taxon>
        <taxon>asterids</taxon>
        <taxon>lamiids</taxon>
        <taxon>Lamiales</taxon>
        <taxon>Gesneriaceae</taxon>
        <taxon>Didymocarpoideae</taxon>
        <taxon>Trichosporeae</taxon>
        <taxon>Loxocarpinae</taxon>
        <taxon>Dorcoceras</taxon>
    </lineage>
</organism>
<name>A0A2Z7BPN6_9LAMI</name>
<dbReference type="Proteomes" id="UP000250235">
    <property type="component" value="Unassembled WGS sequence"/>
</dbReference>
<evidence type="ECO:0000313" key="3">
    <source>
        <dbReference type="Proteomes" id="UP000250235"/>
    </source>
</evidence>
<evidence type="ECO:0000313" key="2">
    <source>
        <dbReference type="EMBL" id="KZV36551.1"/>
    </source>
</evidence>
<proteinExistence type="predicted"/>
<keyword evidence="3" id="KW-1185">Reference proteome</keyword>
<evidence type="ECO:0000256" key="1">
    <source>
        <dbReference type="SAM" id="MobiDB-lite"/>
    </source>
</evidence>
<feature type="region of interest" description="Disordered" evidence="1">
    <location>
        <begin position="1"/>
        <end position="113"/>
    </location>
</feature>
<sequence>MPGTTPAATPNGPADYLKKPAMANTRSKQGKHTLSKLRVPRLINNKHSDSAGKQQLKHRYPKHSDSAGNHDSVKDSQARRLSQPINNNGNQHTYEGSLREGKSPTTPHGDPIITVGSRVYGTITSSSDFAFSARLNEEVTRVSQHFGVLTIDSADGYWNQQI</sequence>
<feature type="compositionally biased region" description="Basic residues" evidence="1">
    <location>
        <begin position="28"/>
        <end position="39"/>
    </location>
</feature>
<dbReference type="EMBL" id="KV003594">
    <property type="protein sequence ID" value="KZV36551.1"/>
    <property type="molecule type" value="Genomic_DNA"/>
</dbReference>
<gene>
    <name evidence="2" type="ORF">F511_44057</name>
</gene>
<protein>
    <submittedName>
        <fullName evidence="2">Metalloendopeptidase</fullName>
    </submittedName>
</protein>
<feature type="compositionally biased region" description="Polar residues" evidence="1">
    <location>
        <begin position="79"/>
        <end position="94"/>
    </location>
</feature>
<dbReference type="AlphaFoldDB" id="A0A2Z7BPN6"/>